<evidence type="ECO:0000256" key="5">
    <source>
        <dbReference type="ARBA" id="ARBA00023136"/>
    </source>
</evidence>
<evidence type="ECO:0000256" key="6">
    <source>
        <dbReference type="SAM" id="Phobius"/>
    </source>
</evidence>
<dbReference type="RefSeq" id="WP_072894825.1">
    <property type="nucleotide sequence ID" value="NZ_FQVM01000008.1"/>
</dbReference>
<feature type="transmembrane region" description="Helical" evidence="6">
    <location>
        <begin position="246"/>
        <end position="266"/>
    </location>
</feature>
<dbReference type="OrthoDB" id="9775903at2"/>
<dbReference type="AlphaFoldDB" id="A0A1M4VNT8"/>
<keyword evidence="4 6" id="KW-1133">Transmembrane helix</keyword>
<feature type="transmembrane region" description="Helical" evidence="6">
    <location>
        <begin position="95"/>
        <end position="115"/>
    </location>
</feature>
<reference evidence="7 8" key="1">
    <citation type="submission" date="2016-11" db="EMBL/GenBank/DDBJ databases">
        <authorList>
            <person name="Jaros S."/>
            <person name="Januszkiewicz K."/>
            <person name="Wedrychowicz H."/>
        </authorList>
    </citation>
    <scope>NUCLEOTIDE SEQUENCE [LARGE SCALE GENOMIC DNA]</scope>
    <source>
        <strain evidence="7 8">DSM 2631</strain>
    </source>
</reference>
<proteinExistence type="predicted"/>
<evidence type="ECO:0000256" key="4">
    <source>
        <dbReference type="ARBA" id="ARBA00022989"/>
    </source>
</evidence>
<dbReference type="PIRSF" id="PIRSF035875">
    <property type="entry name" value="RNase_BN"/>
    <property type="match status" value="1"/>
</dbReference>
<comment type="subcellular location">
    <subcellularLocation>
        <location evidence="1">Cell membrane</location>
        <topology evidence="1">Multi-pass membrane protein</topology>
    </subcellularLocation>
</comment>
<dbReference type="InterPro" id="IPR017039">
    <property type="entry name" value="Virul_fac_BrkB"/>
</dbReference>
<gene>
    <name evidence="7" type="ORF">SAMN05443638_10869</name>
</gene>
<evidence type="ECO:0000256" key="1">
    <source>
        <dbReference type="ARBA" id="ARBA00004651"/>
    </source>
</evidence>
<name>A0A1M4VNT8_9CLOT</name>
<dbReference type="PANTHER" id="PTHR30213">
    <property type="entry name" value="INNER MEMBRANE PROTEIN YHJD"/>
    <property type="match status" value="1"/>
</dbReference>
<dbReference type="Pfam" id="PF03631">
    <property type="entry name" value="Virul_fac_BrkB"/>
    <property type="match status" value="1"/>
</dbReference>
<feature type="transmembrane region" description="Helical" evidence="6">
    <location>
        <begin position="28"/>
        <end position="54"/>
    </location>
</feature>
<dbReference type="PANTHER" id="PTHR30213:SF0">
    <property type="entry name" value="UPF0761 MEMBRANE PROTEIN YIHY"/>
    <property type="match status" value="1"/>
</dbReference>
<dbReference type="Proteomes" id="UP000184035">
    <property type="component" value="Unassembled WGS sequence"/>
</dbReference>
<feature type="transmembrane region" description="Helical" evidence="6">
    <location>
        <begin position="135"/>
        <end position="161"/>
    </location>
</feature>
<dbReference type="NCBIfam" id="TIGR00765">
    <property type="entry name" value="yihY_not_rbn"/>
    <property type="match status" value="1"/>
</dbReference>
<organism evidence="7 8">
    <name type="scientific">Clostridium fallax</name>
    <dbReference type="NCBI Taxonomy" id="1533"/>
    <lineage>
        <taxon>Bacteria</taxon>
        <taxon>Bacillati</taxon>
        <taxon>Bacillota</taxon>
        <taxon>Clostridia</taxon>
        <taxon>Eubacteriales</taxon>
        <taxon>Clostridiaceae</taxon>
        <taxon>Clostridium</taxon>
    </lineage>
</organism>
<accession>A0A1M4VNT8</accession>
<keyword evidence="5 6" id="KW-0472">Membrane</keyword>
<dbReference type="GO" id="GO:0005886">
    <property type="term" value="C:plasma membrane"/>
    <property type="evidence" value="ECO:0007669"/>
    <property type="project" value="UniProtKB-SubCell"/>
</dbReference>
<keyword evidence="3 6" id="KW-0812">Transmembrane</keyword>
<evidence type="ECO:0000313" key="7">
    <source>
        <dbReference type="EMBL" id="SHE70510.1"/>
    </source>
</evidence>
<protein>
    <submittedName>
        <fullName evidence="7">Membrane protein</fullName>
    </submittedName>
</protein>
<dbReference type="STRING" id="1533.SAMN05443638_10869"/>
<dbReference type="EMBL" id="FQVM01000008">
    <property type="protein sequence ID" value="SHE70510.1"/>
    <property type="molecule type" value="Genomic_DNA"/>
</dbReference>
<keyword evidence="2" id="KW-1003">Cell membrane</keyword>
<evidence type="ECO:0000256" key="2">
    <source>
        <dbReference type="ARBA" id="ARBA00022475"/>
    </source>
</evidence>
<keyword evidence="8" id="KW-1185">Reference proteome</keyword>
<feature type="transmembrane region" description="Helical" evidence="6">
    <location>
        <begin position="181"/>
        <end position="201"/>
    </location>
</feature>
<evidence type="ECO:0000313" key="8">
    <source>
        <dbReference type="Proteomes" id="UP000184035"/>
    </source>
</evidence>
<sequence length="278" mass="31591">MKRNCLVKKNCAWNIIKKLYKKVKEDDIFALASQLAYNLILSFFPFLIFLLTIIGASNLNENGALEILKIFLPISAYDLVQSTIQEVFAVQSKNLLWLSIILAIWTASSGFRAVIKGLNKAYQVKETRSYIRVKLISMLCTVVLALLILFTLFLLVFGDTIGKYLLSKLPFDDAIMFAWDMSRYIVVISMMILTFASLYHFTPSRRLGWSEVLPGAVISTIGWIGTAYIFSYYVNNFSNYSRFYGSLAAIFILMTWLFISSMILLFGGEVNAVLVEDE</sequence>
<feature type="transmembrane region" description="Helical" evidence="6">
    <location>
        <begin position="213"/>
        <end position="234"/>
    </location>
</feature>
<evidence type="ECO:0000256" key="3">
    <source>
        <dbReference type="ARBA" id="ARBA00022692"/>
    </source>
</evidence>